<feature type="transmembrane region" description="Helical" evidence="1">
    <location>
        <begin position="121"/>
        <end position="141"/>
    </location>
</feature>
<organism evidence="2 3">
    <name type="scientific">Oceanipulchritudo coccoides</name>
    <dbReference type="NCBI Taxonomy" id="2706888"/>
    <lineage>
        <taxon>Bacteria</taxon>
        <taxon>Pseudomonadati</taxon>
        <taxon>Verrucomicrobiota</taxon>
        <taxon>Opitutia</taxon>
        <taxon>Puniceicoccales</taxon>
        <taxon>Oceanipulchritudinaceae</taxon>
        <taxon>Oceanipulchritudo</taxon>
    </lineage>
</organism>
<dbReference type="AlphaFoldDB" id="A0A6B2LYD3"/>
<accession>A0A6B2LYD3</accession>
<keyword evidence="1" id="KW-1133">Transmembrane helix</keyword>
<name>A0A6B2LYD3_9BACT</name>
<dbReference type="RefSeq" id="WP_163962779.1">
    <property type="nucleotide sequence ID" value="NZ_JAAGNX010000001.1"/>
</dbReference>
<keyword evidence="1" id="KW-0812">Transmembrane</keyword>
<gene>
    <name evidence="2" type="ORF">G0Q06_04230</name>
</gene>
<evidence type="ECO:0000256" key="1">
    <source>
        <dbReference type="SAM" id="Phobius"/>
    </source>
</evidence>
<dbReference type="EMBL" id="JAAGNX010000001">
    <property type="protein sequence ID" value="NDV61651.1"/>
    <property type="molecule type" value="Genomic_DNA"/>
</dbReference>
<keyword evidence="1" id="KW-0472">Membrane</keyword>
<protein>
    <submittedName>
        <fullName evidence="2">Uncharacterized protein</fullName>
    </submittedName>
</protein>
<comment type="caution">
    <text evidence="2">The sequence shown here is derived from an EMBL/GenBank/DDBJ whole genome shotgun (WGS) entry which is preliminary data.</text>
</comment>
<proteinExistence type="predicted"/>
<dbReference type="Proteomes" id="UP000478417">
    <property type="component" value="Unassembled WGS sequence"/>
</dbReference>
<reference evidence="2 3" key="1">
    <citation type="submission" date="2020-02" db="EMBL/GenBank/DDBJ databases">
        <title>Albibacoteraceae fam. nov., the first described family within the subdivision 4 Verrucomicrobia.</title>
        <authorList>
            <person name="Xi F."/>
        </authorList>
    </citation>
    <scope>NUCLEOTIDE SEQUENCE [LARGE SCALE GENOMIC DNA]</scope>
    <source>
        <strain evidence="2 3">CK1056</strain>
    </source>
</reference>
<sequence length="157" mass="17315">MKINDAYTTLEGLLSHSDKKSKKIYQQLLGAVNNLKERELSSEERQVVEKLLERLRLDHAENMSVKELKNRSNLFQKEVMKALSLVSEDHYLTLGLGMGVAFGAVLGSYLIVFIGAPLGNASTGLGIGIGLVIGSIVARYLDIEARKQNRVLVTSTR</sequence>
<keyword evidence="3" id="KW-1185">Reference proteome</keyword>
<evidence type="ECO:0000313" key="3">
    <source>
        <dbReference type="Proteomes" id="UP000478417"/>
    </source>
</evidence>
<feature type="transmembrane region" description="Helical" evidence="1">
    <location>
        <begin position="91"/>
        <end position="115"/>
    </location>
</feature>
<evidence type="ECO:0000313" key="2">
    <source>
        <dbReference type="EMBL" id="NDV61651.1"/>
    </source>
</evidence>